<dbReference type="FunFam" id="2.60.120.200:FF:000023">
    <property type="entry name" value="Galectin"/>
    <property type="match status" value="1"/>
</dbReference>
<keyword evidence="1 3" id="KW-0430">Lectin</keyword>
<evidence type="ECO:0000256" key="3">
    <source>
        <dbReference type="RuleBase" id="RU102079"/>
    </source>
</evidence>
<proteinExistence type="predicted"/>
<dbReference type="CTD" id="3964"/>
<evidence type="ECO:0000256" key="1">
    <source>
        <dbReference type="ARBA" id="ARBA00022734"/>
    </source>
</evidence>
<dbReference type="FunCoup" id="A0A6P7XPU3">
    <property type="interactions" value="528"/>
</dbReference>
<dbReference type="SUPFAM" id="SSF49899">
    <property type="entry name" value="Concanavalin A-like lectins/glucanases"/>
    <property type="match status" value="2"/>
</dbReference>
<dbReference type="AlphaFoldDB" id="A0A6P7XPU3"/>
<feature type="domain" description="Galectin" evidence="4">
    <location>
        <begin position="16"/>
        <end position="150"/>
    </location>
</feature>
<feature type="domain" description="Galectin" evidence="4">
    <location>
        <begin position="185"/>
        <end position="315"/>
    </location>
</feature>
<dbReference type="InterPro" id="IPR044156">
    <property type="entry name" value="Galectin-like"/>
</dbReference>
<keyword evidence="2" id="KW-0677">Repeat</keyword>
<dbReference type="InterPro" id="IPR001079">
    <property type="entry name" value="Galectin_CRD"/>
</dbReference>
<dbReference type="PROSITE" id="PS51304">
    <property type="entry name" value="GALECTIN"/>
    <property type="match status" value="2"/>
</dbReference>
<dbReference type="PANTHER" id="PTHR11346:SF111">
    <property type="entry name" value="GALECTIN-12"/>
    <property type="match status" value="1"/>
</dbReference>
<dbReference type="GO" id="GO:0005737">
    <property type="term" value="C:cytoplasm"/>
    <property type="evidence" value="ECO:0007669"/>
    <property type="project" value="TreeGrafter"/>
</dbReference>
<dbReference type="GO" id="GO:0030246">
    <property type="term" value="F:carbohydrate binding"/>
    <property type="evidence" value="ECO:0007669"/>
    <property type="project" value="UniProtKB-UniRule"/>
</dbReference>
<dbReference type="Gene3D" id="2.60.120.200">
    <property type="match status" value="2"/>
</dbReference>
<organism evidence="5 6">
    <name type="scientific">Microcaecilia unicolor</name>
    <dbReference type="NCBI Taxonomy" id="1415580"/>
    <lineage>
        <taxon>Eukaryota</taxon>
        <taxon>Metazoa</taxon>
        <taxon>Chordata</taxon>
        <taxon>Craniata</taxon>
        <taxon>Vertebrata</taxon>
        <taxon>Euteleostomi</taxon>
        <taxon>Amphibia</taxon>
        <taxon>Gymnophiona</taxon>
        <taxon>Siphonopidae</taxon>
        <taxon>Microcaecilia</taxon>
    </lineage>
</organism>
<protein>
    <recommendedName>
        <fullName evidence="3">Galectin</fullName>
    </recommendedName>
</protein>
<dbReference type="InterPro" id="IPR013320">
    <property type="entry name" value="ConA-like_dom_sf"/>
</dbReference>
<dbReference type="CDD" id="cd00070">
    <property type="entry name" value="GLECT"/>
    <property type="match status" value="2"/>
</dbReference>
<evidence type="ECO:0000313" key="6">
    <source>
        <dbReference type="RefSeq" id="XP_030052379.1"/>
    </source>
</evidence>
<dbReference type="SMART" id="SM00276">
    <property type="entry name" value="GLECT"/>
    <property type="match status" value="2"/>
</dbReference>
<evidence type="ECO:0000313" key="5">
    <source>
        <dbReference type="Proteomes" id="UP000515156"/>
    </source>
</evidence>
<dbReference type="KEGG" id="muo:115465791"/>
<dbReference type="SMART" id="SM00908">
    <property type="entry name" value="Gal-bind_lectin"/>
    <property type="match status" value="2"/>
</dbReference>
<dbReference type="RefSeq" id="XP_030052379.1">
    <property type="nucleotide sequence ID" value="XM_030196519.1"/>
</dbReference>
<dbReference type="PANTHER" id="PTHR11346">
    <property type="entry name" value="GALECTIN"/>
    <property type="match status" value="1"/>
</dbReference>
<dbReference type="InParanoid" id="A0A6P7XPU3"/>
<reference evidence="6" key="1">
    <citation type="submission" date="2025-08" db="UniProtKB">
        <authorList>
            <consortium name="RefSeq"/>
        </authorList>
    </citation>
    <scope>IDENTIFICATION</scope>
</reference>
<accession>A0A6P7XPU3</accession>
<dbReference type="Pfam" id="PF00337">
    <property type="entry name" value="Gal-bind_lectin"/>
    <property type="match status" value="2"/>
</dbReference>
<dbReference type="Proteomes" id="UP000515156">
    <property type="component" value="Chromosome 3"/>
</dbReference>
<gene>
    <name evidence="6" type="primary">LGALS8</name>
</gene>
<dbReference type="GeneID" id="115465791"/>
<name>A0A6P7XPU3_9AMPH</name>
<sequence length="315" mass="35814">MAVAVRRRVSEPMIPYVGTIHGGLNPGEMVVIHGTVSRDADRFQMDFQCGNSNTPRADVAFHFNPRFKGSGQIVCNTLQAEQWGCEEITYKMPFEKGKQFKITFLILSDKFQVAVNDKHLLLYKHRINLERVNTLGIHYNKVKIQSIEFVSVIPSQGLQPLSLGAVLKNGEMEDNPKKAELVLPYIGRLHTPLGPGQTVVVKGEVNQNANRFSVDLKPSDSNVIALHLNPRVKSQVFVRNSYLYESWGEEEKKLPDFPFSPGMYFEMIIYCDSHEYKVAVNGVHILDYKHRFKNLSEIKVLAINGDIRLLDVRSW</sequence>
<dbReference type="FunFam" id="2.60.120.200:FF:000124">
    <property type="entry name" value="Galectin-4"/>
    <property type="match status" value="1"/>
</dbReference>
<evidence type="ECO:0000259" key="4">
    <source>
        <dbReference type="PROSITE" id="PS51304"/>
    </source>
</evidence>
<dbReference type="OrthoDB" id="6251307at2759"/>
<keyword evidence="5" id="KW-1185">Reference proteome</keyword>
<evidence type="ECO:0000256" key="2">
    <source>
        <dbReference type="ARBA" id="ARBA00022737"/>
    </source>
</evidence>